<feature type="compositionally biased region" description="Polar residues" evidence="3">
    <location>
        <begin position="778"/>
        <end position="788"/>
    </location>
</feature>
<evidence type="ECO:0000313" key="4">
    <source>
        <dbReference type="EMBL" id="KAL0247396.1"/>
    </source>
</evidence>
<evidence type="ECO:0000256" key="2">
    <source>
        <dbReference type="RuleBase" id="RU361180"/>
    </source>
</evidence>
<sequence>MNMPPGTPAFLLESPGNFFGGNDDLRAASGYTLSGQPRIYPICFHFPPFDFQPAMSLLFSWAALFLLSLTAAQNITQTTSFSFSPTPVSTSVPSPTAPLDSIVPGQGNYPPVQGLCAGGANVPFCPGILLQDVQLSGIFSDSKTFVDKPTVGTVNETLSAWDALGGNVTVGEVETFVEQYFKGEGLELSQVQLQNFVEDPAILSNIADPVFKAWVKVVNGYWTLLARETNQSALCNGNCVSSLIPLNHSMIVPGGRYREIYYWDSFWVLEGLLKSELYDYAWDLLQNFMDLIDIYGFLPNGGRKYYLNRSQPPVFVQMIDAYIKTTNNVTILERALPVASAELQWWANNRTSNFTSPFTNQSRIITQYSVTNSAPRPEGYAEDFETVMGASPALSETEQAELYSQLATGAESGWDYSSRWCEQPLLNTTDNNPALRTLNIKSIIPVDLLSLMAGDHALLANMYELYANSTGGEKYTDNEKKPKRDGQSGYDTASKVAYHRQMAQEYRDSILDLCWDSEKSWFYDFNMTSSSRSDVFHPGGAWPLWQNITPSEIAGNESAALSFVSGFRFLLGHYSGVPSVATLLFTGLNWDFPNAWPPHAYTSIKAFETLGRMLPNATVLSNLTIPFDSVTKNQLGLSESELQPQPQSTVGNVSLNTETSQDKPWPLALSIEFANRYLDAAFCSWYSTGGEISGLLTQLPLSDLNATGTYTAGQAGVMFEKFNVTDTDAAGGGGEYTVQIGFGWTNGVALWAAGEYGQYIPAPTCPLIPILEVNATSGSNTSDNSVYNATDEDRGPTASDTAKSASLFVGYRIPRK</sequence>
<accession>A0ABR3BQD0</accession>
<organism evidence="4 5">
    <name type="scientific">Cryptococcus tetragattii IND107</name>
    <dbReference type="NCBI Taxonomy" id="1296105"/>
    <lineage>
        <taxon>Eukaryota</taxon>
        <taxon>Fungi</taxon>
        <taxon>Dikarya</taxon>
        <taxon>Basidiomycota</taxon>
        <taxon>Agaricomycotina</taxon>
        <taxon>Tremellomycetes</taxon>
        <taxon>Tremellales</taxon>
        <taxon>Cryptococcaceae</taxon>
        <taxon>Cryptococcus</taxon>
        <taxon>Cryptococcus gattii species complex</taxon>
    </lineage>
</organism>
<evidence type="ECO:0000256" key="3">
    <source>
        <dbReference type="SAM" id="MobiDB-lite"/>
    </source>
</evidence>
<protein>
    <recommendedName>
        <fullName evidence="2">Trehalase</fullName>
        <ecNumber evidence="2">3.2.1.28</ecNumber>
    </recommendedName>
    <alternativeName>
        <fullName evidence="2">Alpha-trehalose glucohydrolase</fullName>
    </alternativeName>
</protein>
<comment type="catalytic activity">
    <reaction evidence="2">
        <text>alpha,alpha-trehalose + H2O = alpha-D-glucose + beta-D-glucose</text>
        <dbReference type="Rhea" id="RHEA:32675"/>
        <dbReference type="ChEBI" id="CHEBI:15377"/>
        <dbReference type="ChEBI" id="CHEBI:15903"/>
        <dbReference type="ChEBI" id="CHEBI:16551"/>
        <dbReference type="ChEBI" id="CHEBI:17925"/>
        <dbReference type="EC" id="3.2.1.28"/>
    </reaction>
</comment>
<dbReference type="SUPFAM" id="SSF48208">
    <property type="entry name" value="Six-hairpin glycosidases"/>
    <property type="match status" value="1"/>
</dbReference>
<feature type="region of interest" description="Disordered" evidence="3">
    <location>
        <begin position="471"/>
        <end position="491"/>
    </location>
</feature>
<feature type="region of interest" description="Disordered" evidence="3">
    <location>
        <begin position="639"/>
        <end position="661"/>
    </location>
</feature>
<reference evidence="4" key="1">
    <citation type="submission" date="2015-01" db="EMBL/GenBank/DDBJ databases">
        <authorList>
            <consortium name="The Broad Institute Genomics Platform"/>
            <person name="Cuomo C."/>
            <person name="Litvintseva A."/>
            <person name="Chen Y."/>
            <person name="Heitman J."/>
            <person name="Sun S."/>
            <person name="Springer D."/>
            <person name="Dromer F."/>
            <person name="Young S."/>
            <person name="Zeng Q."/>
            <person name="Gargeya S."/>
            <person name="Abouelleil A."/>
            <person name="Alvarado L."/>
            <person name="Chapman S.B."/>
            <person name="Gainer-Dewar J."/>
            <person name="Goldberg J."/>
            <person name="Griggs A."/>
            <person name="Gujja S."/>
            <person name="Hansen M."/>
            <person name="Howarth C."/>
            <person name="Imamovic A."/>
            <person name="Larimer J."/>
            <person name="Murphy C."/>
            <person name="Naylor J."/>
            <person name="Pearson M."/>
            <person name="Priest M."/>
            <person name="Roberts A."/>
            <person name="Saif S."/>
            <person name="Shea T."/>
            <person name="Sykes S."/>
            <person name="Wortman J."/>
            <person name="Nusbaum C."/>
            <person name="Birren B."/>
        </authorList>
    </citation>
    <scope>NUCLEOTIDE SEQUENCE</scope>
    <source>
        <strain evidence="4">IND107</strain>
    </source>
</reference>
<dbReference type="InterPro" id="IPR001661">
    <property type="entry name" value="Glyco_hydro_37"/>
</dbReference>
<dbReference type="PANTHER" id="PTHR23403:SF1">
    <property type="entry name" value="TREHALASE"/>
    <property type="match status" value="1"/>
</dbReference>
<keyword evidence="5" id="KW-1185">Reference proteome</keyword>
<reference evidence="4" key="2">
    <citation type="submission" date="2024-01" db="EMBL/GenBank/DDBJ databases">
        <title>Comparative genomics of Cryptococcus and Kwoniella reveals pathogenesis evolution and contrasting modes of karyotype evolution via chromosome fusion or intercentromeric recombination.</title>
        <authorList>
            <person name="Coelho M.A."/>
            <person name="David-Palma M."/>
            <person name="Shea T."/>
            <person name="Bowers K."/>
            <person name="Mcginley-Smith S."/>
            <person name="Mohammad A.W."/>
            <person name="Gnirke A."/>
            <person name="Yurkov A.M."/>
            <person name="Nowrousian M."/>
            <person name="Sun S."/>
            <person name="Cuomo C.A."/>
            <person name="Heitman J."/>
        </authorList>
    </citation>
    <scope>NUCLEOTIDE SEQUENCE</scope>
    <source>
        <strain evidence="4">IND107</strain>
    </source>
</reference>
<dbReference type="Proteomes" id="UP000054399">
    <property type="component" value="Unassembled WGS sequence"/>
</dbReference>
<dbReference type="EMBL" id="ATAM02000007">
    <property type="protein sequence ID" value="KAL0247396.1"/>
    <property type="molecule type" value="Genomic_DNA"/>
</dbReference>
<feature type="compositionally biased region" description="Polar residues" evidence="3">
    <location>
        <begin position="639"/>
        <end position="659"/>
    </location>
</feature>
<dbReference type="PANTHER" id="PTHR23403">
    <property type="entry name" value="TREHALASE"/>
    <property type="match status" value="1"/>
</dbReference>
<gene>
    <name evidence="4" type="ORF">I308_104432</name>
</gene>
<dbReference type="Pfam" id="PF01204">
    <property type="entry name" value="Trehalase"/>
    <property type="match status" value="2"/>
</dbReference>
<dbReference type="InterPro" id="IPR008928">
    <property type="entry name" value="6-hairpin_glycosidase_sf"/>
</dbReference>
<proteinExistence type="inferred from homology"/>
<feature type="compositionally biased region" description="Basic and acidic residues" evidence="3">
    <location>
        <begin position="474"/>
        <end position="486"/>
    </location>
</feature>
<dbReference type="EC" id="3.2.1.28" evidence="2"/>
<keyword evidence="2" id="KW-0326">Glycosidase</keyword>
<feature type="region of interest" description="Disordered" evidence="3">
    <location>
        <begin position="778"/>
        <end position="800"/>
    </location>
</feature>
<dbReference type="GeneID" id="91991288"/>
<dbReference type="PRINTS" id="PR00744">
    <property type="entry name" value="GLHYDRLASE37"/>
</dbReference>
<comment type="caution">
    <text evidence="4">The sequence shown here is derived from an EMBL/GenBank/DDBJ whole genome shotgun (WGS) entry which is preliminary data.</text>
</comment>
<dbReference type="InterPro" id="IPR012341">
    <property type="entry name" value="6hp_glycosidase-like_sf"/>
</dbReference>
<evidence type="ECO:0000313" key="5">
    <source>
        <dbReference type="Proteomes" id="UP000054399"/>
    </source>
</evidence>
<dbReference type="RefSeq" id="XP_066613357.1">
    <property type="nucleotide sequence ID" value="XM_066758909.1"/>
</dbReference>
<comment type="similarity">
    <text evidence="1 2">Belongs to the glycosyl hydrolase 37 family.</text>
</comment>
<name>A0ABR3BQD0_9TREE</name>
<dbReference type="Gene3D" id="1.50.10.10">
    <property type="match status" value="1"/>
</dbReference>
<keyword evidence="2" id="KW-0378">Hydrolase</keyword>
<evidence type="ECO:0000256" key="1">
    <source>
        <dbReference type="ARBA" id="ARBA00005615"/>
    </source>
</evidence>